<proteinExistence type="inferred from homology"/>
<comment type="similarity">
    <text evidence="1">Belongs to the PPR family. PCMP-H subfamily.</text>
</comment>
<dbReference type="InterPro" id="IPR032867">
    <property type="entry name" value="DYW_dom"/>
</dbReference>
<dbReference type="Gene3D" id="3.40.50.10860">
    <property type="entry name" value="Leucine Dehydrogenase, chain A, domain 1"/>
    <property type="match status" value="1"/>
</dbReference>
<dbReference type="GO" id="GO:0003723">
    <property type="term" value="F:RNA binding"/>
    <property type="evidence" value="ECO:0007669"/>
    <property type="project" value="InterPro"/>
</dbReference>
<dbReference type="InterPro" id="IPR020867">
    <property type="entry name" value="THF_DH/CycHdrlase_CS"/>
</dbReference>
<dbReference type="EMBL" id="OZ034821">
    <property type="protein sequence ID" value="CAL1409703.1"/>
    <property type="molecule type" value="Genomic_DNA"/>
</dbReference>
<evidence type="ECO:0008006" key="9">
    <source>
        <dbReference type="Google" id="ProtNLM"/>
    </source>
</evidence>
<dbReference type="GO" id="GO:0004488">
    <property type="term" value="F:methylenetetrahydrofolate dehydrogenase (NADP+) activity"/>
    <property type="evidence" value="ECO:0007669"/>
    <property type="project" value="InterPro"/>
</dbReference>
<dbReference type="AlphaFoldDB" id="A0AAV2GJ30"/>
<dbReference type="Pfam" id="PF14432">
    <property type="entry name" value="DYW_deaminase"/>
    <property type="match status" value="1"/>
</dbReference>
<evidence type="ECO:0000313" key="8">
    <source>
        <dbReference type="Proteomes" id="UP001497516"/>
    </source>
</evidence>
<keyword evidence="3" id="KW-0378">Hydrolase</keyword>
<dbReference type="InterPro" id="IPR046848">
    <property type="entry name" value="E_motif"/>
</dbReference>
<feature type="domain" description="Tetrahydrofolate dehydrogenase/cyclohydrolase NAD(P)-binding" evidence="5">
    <location>
        <begin position="1"/>
        <end position="67"/>
    </location>
</feature>
<dbReference type="GO" id="GO:0008270">
    <property type="term" value="F:zinc ion binding"/>
    <property type="evidence" value="ECO:0007669"/>
    <property type="project" value="InterPro"/>
</dbReference>
<feature type="domain" description="DYW" evidence="6">
    <location>
        <begin position="901"/>
        <end position="994"/>
    </location>
</feature>
<dbReference type="PROSITE" id="PS00767">
    <property type="entry name" value="THF_DHG_CYH_2"/>
    <property type="match status" value="1"/>
</dbReference>
<dbReference type="FunFam" id="1.25.40.10:FF:000798">
    <property type="entry name" value="Pentatricopeptide repeat-containing protein At3g49170, chloroplastic"/>
    <property type="match status" value="1"/>
</dbReference>
<dbReference type="InterPro" id="IPR036291">
    <property type="entry name" value="NAD(P)-bd_dom_sf"/>
</dbReference>
<dbReference type="Pfam" id="PF20431">
    <property type="entry name" value="E_motif"/>
    <property type="match status" value="1"/>
</dbReference>
<feature type="repeat" description="PPR" evidence="4">
    <location>
        <begin position="211"/>
        <end position="245"/>
    </location>
</feature>
<dbReference type="FunFam" id="1.25.40.10:FF:000381">
    <property type="entry name" value="Pentatricopeptide repeat-containing protein"/>
    <property type="match status" value="1"/>
</dbReference>
<sequence length="994" mass="108857">MVRGSWLKPGAVVIDVGINAVEDASCSRGYKLVGDVCYEEASKVASAVTPVPGGVGPMTIAMLLSNPSNNFPMPPRGSTLVTTLCLKNIKIIARGRMPMECKEDKNEKHIIIVQAKLERWINGMASKRPIRKRKMISFSVSPPTNVLPLRPSSAAVPGEKHSSNLSSSFKPAADFQPLQLKTALLRQLDAGNLHKAVSTLDTMAQQGNYPDLAAYSLLLKSCIRSHNFQLGRTVHENLSRSGIEPNSVILNSLISLYAKSGDLERADSIFGSMGGKRDVVSWSAMISGYANNNGMGFEAIAAFVEMLESGIFPNDYCYSAVIRACSSKEMLPFGEVIFGSVLKTGYLGSDVCVGCALIDMFVKGGKDLESAYQVFDKMPERNVVTWTLMITRFQQLGCPREAIELFISMVSNGCVPDRFTHSGVISACAELGFLSPGQQFHAWVIKSGLASDVCVGCSLIDMYAKCSPNGALNVLKEVFDRIQDHNVMSWTAIITGYVQSGAHDMEAIELFLEMVQTRITPNQYTLSAVLKACASLSNPLIGEQVHSYAMKLGLSAVDCVGNSLITMYARSGNMEHARKAFDVLFVKNLVSYNAMVDAYSKSSNSEQAFELLHEIETEIDSFTFASLLSGASSIGAISKGEQIHARILKSSLEPCLHVSNALISMYSTCGSIDSASQVFNSMADRNVISWTSMVTGFAKHGLAARALETFDEMVKAGVKPNDVTYIAVLSACSHAGLVSEGWSHFESMKTQHGINPRMDHYACMVDLLGRSGHLNEAMEFINTMPFKPDPLVLRTLLGACQVHKSTDLGKNVADMIIEQDPDDPAAYVLLSNLYATAGQWDKVAEIRKQMKQRNLAKEAGCSWVEADNLIHKFHVGDTSHKQAFEIHEELNTLVNEIKEMGYVPNTDFVLHDVGEEEKEKYLLQHSEKIAVAFGFIGSVGSSKPVRVFKNLRICGDCHAAFKYFSVARAREIVVRDSNRFHHFKNGSCSCNDYW</sequence>
<evidence type="ECO:0000259" key="5">
    <source>
        <dbReference type="Pfam" id="PF02882"/>
    </source>
</evidence>
<dbReference type="InterPro" id="IPR000672">
    <property type="entry name" value="THF_DH/CycHdrlase"/>
</dbReference>
<feature type="repeat" description="PPR" evidence="4">
    <location>
        <begin position="686"/>
        <end position="720"/>
    </location>
</feature>
<dbReference type="InterPro" id="IPR002885">
    <property type="entry name" value="PPR_rpt"/>
</dbReference>
<dbReference type="SUPFAM" id="SSF51735">
    <property type="entry name" value="NAD(P)-binding Rossmann-fold domains"/>
    <property type="match status" value="1"/>
</dbReference>
<dbReference type="Pfam" id="PF13041">
    <property type="entry name" value="PPR_2"/>
    <property type="match status" value="4"/>
</dbReference>
<evidence type="ECO:0000256" key="4">
    <source>
        <dbReference type="PROSITE-ProRule" id="PRU00708"/>
    </source>
</evidence>
<feature type="repeat" description="PPR" evidence="4">
    <location>
        <begin position="620"/>
        <end position="654"/>
    </location>
</feature>
<dbReference type="InterPro" id="IPR046960">
    <property type="entry name" value="PPR_At4g14850-like_plant"/>
</dbReference>
<dbReference type="NCBIfam" id="TIGR00756">
    <property type="entry name" value="PPR"/>
    <property type="match status" value="5"/>
</dbReference>
<evidence type="ECO:0000256" key="2">
    <source>
        <dbReference type="ARBA" id="ARBA00022737"/>
    </source>
</evidence>
<dbReference type="Pfam" id="PF01535">
    <property type="entry name" value="PPR"/>
    <property type="match status" value="4"/>
</dbReference>
<evidence type="ECO:0000313" key="7">
    <source>
        <dbReference type="EMBL" id="CAL1409703.1"/>
    </source>
</evidence>
<dbReference type="GO" id="GO:0016787">
    <property type="term" value="F:hydrolase activity"/>
    <property type="evidence" value="ECO:0007669"/>
    <property type="project" value="UniProtKB-KW"/>
</dbReference>
<feature type="repeat" description="PPR" evidence="4">
    <location>
        <begin position="246"/>
        <end position="276"/>
    </location>
</feature>
<dbReference type="PRINTS" id="PR00085">
    <property type="entry name" value="THFDHDRGNASE"/>
</dbReference>
<evidence type="ECO:0000259" key="6">
    <source>
        <dbReference type="Pfam" id="PF14432"/>
    </source>
</evidence>
<accession>A0AAV2GJ30</accession>
<reference evidence="7 8" key="1">
    <citation type="submission" date="2024-04" db="EMBL/GenBank/DDBJ databases">
        <authorList>
            <person name="Fracassetti M."/>
        </authorList>
    </citation>
    <scope>NUCLEOTIDE SEQUENCE [LARGE SCALE GENOMIC DNA]</scope>
</reference>
<feature type="repeat" description="PPR" evidence="4">
    <location>
        <begin position="382"/>
        <end position="416"/>
    </location>
</feature>
<dbReference type="Proteomes" id="UP001497516">
    <property type="component" value="Chromosome 8"/>
</dbReference>
<keyword evidence="8" id="KW-1185">Reference proteome</keyword>
<feature type="repeat" description="PPR" evidence="4">
    <location>
        <begin position="823"/>
        <end position="857"/>
    </location>
</feature>
<feature type="repeat" description="PPR" evidence="4">
    <location>
        <begin position="486"/>
        <end position="521"/>
    </location>
</feature>
<dbReference type="Gene3D" id="3.40.50.720">
    <property type="entry name" value="NAD(P)-binding Rossmann-like Domain"/>
    <property type="match status" value="1"/>
</dbReference>
<dbReference type="PROSITE" id="PS51375">
    <property type="entry name" value="PPR"/>
    <property type="match status" value="9"/>
</dbReference>
<dbReference type="InterPro" id="IPR011990">
    <property type="entry name" value="TPR-like_helical_dom_sf"/>
</dbReference>
<dbReference type="GO" id="GO:0009451">
    <property type="term" value="P:RNA modification"/>
    <property type="evidence" value="ECO:0007669"/>
    <property type="project" value="InterPro"/>
</dbReference>
<dbReference type="Pfam" id="PF02882">
    <property type="entry name" value="THF_DHG_CYH_C"/>
    <property type="match status" value="1"/>
</dbReference>
<gene>
    <name evidence="7" type="ORF">LTRI10_LOCUS49182</name>
</gene>
<feature type="repeat" description="PPR" evidence="4">
    <location>
        <begin position="278"/>
        <end position="313"/>
    </location>
</feature>
<dbReference type="FunFam" id="1.25.40.10:FF:000285">
    <property type="entry name" value="Pentatricopeptide repeat-containing protein, chloroplastic"/>
    <property type="match status" value="1"/>
</dbReference>
<organism evidence="7 8">
    <name type="scientific">Linum trigynum</name>
    <dbReference type="NCBI Taxonomy" id="586398"/>
    <lineage>
        <taxon>Eukaryota</taxon>
        <taxon>Viridiplantae</taxon>
        <taxon>Streptophyta</taxon>
        <taxon>Embryophyta</taxon>
        <taxon>Tracheophyta</taxon>
        <taxon>Spermatophyta</taxon>
        <taxon>Magnoliopsida</taxon>
        <taxon>eudicotyledons</taxon>
        <taxon>Gunneridae</taxon>
        <taxon>Pentapetalae</taxon>
        <taxon>rosids</taxon>
        <taxon>fabids</taxon>
        <taxon>Malpighiales</taxon>
        <taxon>Linaceae</taxon>
        <taxon>Linum</taxon>
    </lineage>
</organism>
<dbReference type="FunFam" id="1.25.40.10:FF:001050">
    <property type="entry name" value="Pentatricopeptide repeat-containing protein At2g33760"/>
    <property type="match status" value="1"/>
</dbReference>
<feature type="repeat" description="PPR" evidence="4">
    <location>
        <begin position="588"/>
        <end position="618"/>
    </location>
</feature>
<protein>
    <recommendedName>
        <fullName evidence="9">Methenyltetrahydrofolate cyclohydrolase</fullName>
    </recommendedName>
</protein>
<dbReference type="PANTHER" id="PTHR47926">
    <property type="entry name" value="PENTATRICOPEPTIDE REPEAT-CONTAINING PROTEIN"/>
    <property type="match status" value="1"/>
</dbReference>
<dbReference type="FunFam" id="1.25.40.10:FF:000436">
    <property type="entry name" value="Pentatricopeptide repeat-containing protein At5g39350 family"/>
    <property type="match status" value="1"/>
</dbReference>
<dbReference type="InterPro" id="IPR020631">
    <property type="entry name" value="THF_DH/CycHdrlase_NAD-bd_dom"/>
</dbReference>
<dbReference type="Gene3D" id="1.25.40.10">
    <property type="entry name" value="Tetratricopeptide repeat domain"/>
    <property type="match status" value="5"/>
</dbReference>
<name>A0AAV2GJ30_9ROSI</name>
<keyword evidence="2" id="KW-0677">Repeat</keyword>
<dbReference type="PANTHER" id="PTHR47926:SF522">
    <property type="entry name" value="TETRATRICOPEPTIDE REPEAT-LIKE SUPERFAMILY PROTEIN"/>
    <property type="match status" value="1"/>
</dbReference>
<evidence type="ECO:0000256" key="1">
    <source>
        <dbReference type="ARBA" id="ARBA00006643"/>
    </source>
</evidence>
<evidence type="ECO:0000256" key="3">
    <source>
        <dbReference type="ARBA" id="ARBA00022801"/>
    </source>
</evidence>